<feature type="transmembrane region" description="Helical" evidence="6">
    <location>
        <begin position="87"/>
        <end position="107"/>
    </location>
</feature>
<evidence type="ECO:0000313" key="8">
    <source>
        <dbReference type="EMBL" id="KRL68200.1"/>
    </source>
</evidence>
<keyword evidence="4 6" id="KW-1133">Transmembrane helix</keyword>
<dbReference type="InterPro" id="IPR037185">
    <property type="entry name" value="EmrE-like"/>
</dbReference>
<keyword evidence="9" id="KW-1185">Reference proteome</keyword>
<evidence type="ECO:0000256" key="4">
    <source>
        <dbReference type="ARBA" id="ARBA00022989"/>
    </source>
</evidence>
<evidence type="ECO:0000256" key="6">
    <source>
        <dbReference type="SAM" id="Phobius"/>
    </source>
</evidence>
<evidence type="ECO:0000256" key="5">
    <source>
        <dbReference type="ARBA" id="ARBA00023136"/>
    </source>
</evidence>
<feature type="transmembrane region" description="Helical" evidence="6">
    <location>
        <begin position="47"/>
        <end position="66"/>
    </location>
</feature>
<reference evidence="8 9" key="1">
    <citation type="journal article" date="2015" name="Genome Announc.">
        <title>Expanding the biotechnology potential of lactobacilli through comparative genomics of 213 strains and associated genera.</title>
        <authorList>
            <person name="Sun Z."/>
            <person name="Harris H.M."/>
            <person name="McCann A."/>
            <person name="Guo C."/>
            <person name="Argimon S."/>
            <person name="Zhang W."/>
            <person name="Yang X."/>
            <person name="Jeffery I.B."/>
            <person name="Cooney J.C."/>
            <person name="Kagawa T.F."/>
            <person name="Liu W."/>
            <person name="Song Y."/>
            <person name="Salvetti E."/>
            <person name="Wrobel A."/>
            <person name="Rasinkangas P."/>
            <person name="Parkhill J."/>
            <person name="Rea M.C."/>
            <person name="O'Sullivan O."/>
            <person name="Ritari J."/>
            <person name="Douillard F.P."/>
            <person name="Paul Ross R."/>
            <person name="Yang R."/>
            <person name="Briner A.E."/>
            <person name="Felis G.E."/>
            <person name="de Vos W.M."/>
            <person name="Barrangou R."/>
            <person name="Klaenhammer T.R."/>
            <person name="Caufield P.W."/>
            <person name="Cui Y."/>
            <person name="Zhang H."/>
            <person name="O'Toole P.W."/>
        </authorList>
    </citation>
    <scope>NUCLEOTIDE SEQUENCE [LARGE SCALE GENOMIC DNA]</scope>
    <source>
        <strain evidence="8 9">DSM 14857</strain>
    </source>
</reference>
<organism evidence="8 9">
    <name type="scientific">Companilactobacillus versmoldensis DSM 14857 = KCTC 3814</name>
    <dbReference type="NCBI Taxonomy" id="1423815"/>
    <lineage>
        <taxon>Bacteria</taxon>
        <taxon>Bacillati</taxon>
        <taxon>Bacillota</taxon>
        <taxon>Bacilli</taxon>
        <taxon>Lactobacillales</taxon>
        <taxon>Lactobacillaceae</taxon>
        <taxon>Companilactobacillus</taxon>
    </lineage>
</organism>
<dbReference type="RefSeq" id="WP_010624039.1">
    <property type="nucleotide sequence ID" value="NZ_AZFA01000002.1"/>
</dbReference>
<feature type="transmembrane region" description="Helical" evidence="6">
    <location>
        <begin position="200"/>
        <end position="221"/>
    </location>
</feature>
<dbReference type="eggNOG" id="COG0697">
    <property type="taxonomic scope" value="Bacteria"/>
</dbReference>
<comment type="subcellular location">
    <subcellularLocation>
        <location evidence="1">Endomembrane system</location>
        <topology evidence="1">Multi-pass membrane protein</topology>
    </subcellularLocation>
</comment>
<dbReference type="PANTHER" id="PTHR32322:SF2">
    <property type="entry name" value="EAMA DOMAIN-CONTAINING PROTEIN"/>
    <property type="match status" value="1"/>
</dbReference>
<dbReference type="EMBL" id="AZFA01000002">
    <property type="protein sequence ID" value="KRL68200.1"/>
    <property type="molecule type" value="Genomic_DNA"/>
</dbReference>
<comment type="caution">
    <text evidence="8">The sequence shown here is derived from an EMBL/GenBank/DDBJ whole genome shotgun (WGS) entry which is preliminary data.</text>
</comment>
<feature type="transmembrane region" description="Helical" evidence="6">
    <location>
        <begin position="260"/>
        <end position="281"/>
    </location>
</feature>
<feature type="transmembrane region" description="Helical" evidence="6">
    <location>
        <begin position="20"/>
        <end position="41"/>
    </location>
</feature>
<dbReference type="OrthoDB" id="9810818at2"/>
<proteinExistence type="inferred from homology"/>
<evidence type="ECO:0000256" key="2">
    <source>
        <dbReference type="ARBA" id="ARBA00007362"/>
    </source>
</evidence>
<feature type="transmembrane region" description="Helical" evidence="6">
    <location>
        <begin position="170"/>
        <end position="188"/>
    </location>
</feature>
<dbReference type="InterPro" id="IPR050638">
    <property type="entry name" value="AA-Vitamin_Transporters"/>
</dbReference>
<evidence type="ECO:0000256" key="1">
    <source>
        <dbReference type="ARBA" id="ARBA00004127"/>
    </source>
</evidence>
<feature type="domain" description="EamA" evidence="7">
    <location>
        <begin position="18"/>
        <end position="158"/>
    </location>
</feature>
<feature type="transmembrane region" description="Helical" evidence="6">
    <location>
        <begin position="227"/>
        <end position="248"/>
    </location>
</feature>
<keyword evidence="3 6" id="KW-0812">Transmembrane</keyword>
<comment type="similarity">
    <text evidence="2">Belongs to the EamA transporter family.</text>
</comment>
<dbReference type="AlphaFoldDB" id="A0A0R1SPV4"/>
<dbReference type="Pfam" id="PF00892">
    <property type="entry name" value="EamA"/>
    <property type="match status" value="2"/>
</dbReference>
<accession>A0A0R1SPV4</accession>
<dbReference type="PATRIC" id="fig|1423815.3.peg.962"/>
<evidence type="ECO:0000259" key="7">
    <source>
        <dbReference type="Pfam" id="PF00892"/>
    </source>
</evidence>
<sequence>MNDKLYDPQPSAMKARNRGYLLSIGSQILWGTAGNVAQYLFTNTHITVNWIISFRMMIAGLILLAFTSLTHGFHYTFAIWHGFKSSISLLAFSILAMLGIQLTYFMTIKYSNAATATILQFTSPVILITYVALKRKKMPSIVEGWTVAFAVVGTILLITQGDFSTLSVPLPAIVWGILLAVSDCLYILMPLKLLHNYGTLPVVAWSFFVGGLIMNCIQPIWVGFPPINWTTFWILFFMVVPATAFAYLMELQSIPLLPPVTISLLQSGEPISATLIAVLFMGVSFNWIGTLGIILVISTVFIQSIPYRKKQSFKYHKRIHFKL</sequence>
<dbReference type="GO" id="GO:0016020">
    <property type="term" value="C:membrane"/>
    <property type="evidence" value="ECO:0007669"/>
    <property type="project" value="UniProtKB-SubCell"/>
</dbReference>
<feature type="transmembrane region" description="Helical" evidence="6">
    <location>
        <begin position="113"/>
        <end position="133"/>
    </location>
</feature>
<dbReference type="Proteomes" id="UP000051647">
    <property type="component" value="Unassembled WGS sequence"/>
</dbReference>
<gene>
    <name evidence="8" type="ORF">FC27_GL000942</name>
</gene>
<evidence type="ECO:0000256" key="3">
    <source>
        <dbReference type="ARBA" id="ARBA00022692"/>
    </source>
</evidence>
<dbReference type="InterPro" id="IPR000620">
    <property type="entry name" value="EamA_dom"/>
</dbReference>
<evidence type="ECO:0000313" key="9">
    <source>
        <dbReference type="Proteomes" id="UP000051647"/>
    </source>
</evidence>
<feature type="transmembrane region" description="Helical" evidence="6">
    <location>
        <begin position="287"/>
        <end position="307"/>
    </location>
</feature>
<protein>
    <recommendedName>
        <fullName evidence="7">EamA domain-containing protein</fullName>
    </recommendedName>
</protein>
<dbReference type="SUPFAM" id="SSF103481">
    <property type="entry name" value="Multidrug resistance efflux transporter EmrE"/>
    <property type="match status" value="2"/>
</dbReference>
<feature type="domain" description="EamA" evidence="7">
    <location>
        <begin position="171"/>
        <end position="302"/>
    </location>
</feature>
<feature type="transmembrane region" description="Helical" evidence="6">
    <location>
        <begin position="140"/>
        <end position="158"/>
    </location>
</feature>
<name>A0A0R1SPV4_9LACO</name>
<dbReference type="PANTHER" id="PTHR32322">
    <property type="entry name" value="INNER MEMBRANE TRANSPORTER"/>
    <property type="match status" value="1"/>
</dbReference>
<keyword evidence="5 6" id="KW-0472">Membrane</keyword>